<reference evidence="1 2" key="1">
    <citation type="submission" date="2019-10" db="EMBL/GenBank/DDBJ databases">
        <title>Description of Paenibacillus pedi sp. nov.</title>
        <authorList>
            <person name="Carlier A."/>
            <person name="Qi S."/>
        </authorList>
    </citation>
    <scope>NUCLEOTIDE SEQUENCE [LARGE SCALE GENOMIC DNA]</scope>
    <source>
        <strain evidence="1 2">LMG 31457</strain>
    </source>
</reference>
<organism evidence="1 2">
    <name type="scientific">Paenibacillus planticolens</name>
    <dbReference type="NCBI Taxonomy" id="2654976"/>
    <lineage>
        <taxon>Bacteria</taxon>
        <taxon>Bacillati</taxon>
        <taxon>Bacillota</taxon>
        <taxon>Bacilli</taxon>
        <taxon>Bacillales</taxon>
        <taxon>Paenibacillaceae</taxon>
        <taxon>Paenibacillus</taxon>
    </lineage>
</organism>
<evidence type="ECO:0000313" key="2">
    <source>
        <dbReference type="Proteomes" id="UP000618579"/>
    </source>
</evidence>
<evidence type="ECO:0000313" key="1">
    <source>
        <dbReference type="EMBL" id="NOV00838.1"/>
    </source>
</evidence>
<accession>A0ABX1ZMB9</accession>
<sequence>MKLNWTKIALIVLCAEILLIYWNGMSAIPFKKQQIVHPISTSQPAPPLTQIETPAPWQISVPISMQKGPSIPLLNKWEKVLF</sequence>
<name>A0ABX1ZMB9_9BACL</name>
<dbReference type="Proteomes" id="UP000618579">
    <property type="component" value="Unassembled WGS sequence"/>
</dbReference>
<keyword evidence="2" id="KW-1185">Reference proteome</keyword>
<comment type="caution">
    <text evidence="1">The sequence shown here is derived from an EMBL/GenBank/DDBJ whole genome shotgun (WGS) entry which is preliminary data.</text>
</comment>
<gene>
    <name evidence="1" type="ORF">GC097_12515</name>
</gene>
<protein>
    <submittedName>
        <fullName evidence="1">Uncharacterized protein</fullName>
    </submittedName>
</protein>
<proteinExistence type="predicted"/>
<dbReference type="EMBL" id="WHNZ01000022">
    <property type="protein sequence ID" value="NOV00838.1"/>
    <property type="molecule type" value="Genomic_DNA"/>
</dbReference>